<comment type="cofactor">
    <cofactor evidence="1 7">
        <name>heme</name>
        <dbReference type="ChEBI" id="CHEBI:30413"/>
    </cofactor>
</comment>
<comment type="similarity">
    <text evidence="2 8">Belongs to the cytochrome P450 family.</text>
</comment>
<dbReference type="SUPFAM" id="SSF48264">
    <property type="entry name" value="Cytochrome P450"/>
    <property type="match status" value="1"/>
</dbReference>
<evidence type="ECO:0000313" key="10">
    <source>
        <dbReference type="Proteomes" id="UP000800041"/>
    </source>
</evidence>
<dbReference type="GO" id="GO:0004497">
    <property type="term" value="F:monooxygenase activity"/>
    <property type="evidence" value="ECO:0007669"/>
    <property type="project" value="UniProtKB-KW"/>
</dbReference>
<gene>
    <name evidence="9" type="ORF">K402DRAFT_465882</name>
</gene>
<keyword evidence="4 8" id="KW-0560">Oxidoreductase</keyword>
<keyword evidence="7 8" id="KW-0349">Heme</keyword>
<evidence type="ECO:0000256" key="7">
    <source>
        <dbReference type="PIRSR" id="PIRSR602401-1"/>
    </source>
</evidence>
<dbReference type="Proteomes" id="UP000800041">
    <property type="component" value="Unassembled WGS sequence"/>
</dbReference>
<dbReference type="GO" id="GO:0020037">
    <property type="term" value="F:heme binding"/>
    <property type="evidence" value="ECO:0007669"/>
    <property type="project" value="InterPro"/>
</dbReference>
<dbReference type="GO" id="GO:0005506">
    <property type="term" value="F:iron ion binding"/>
    <property type="evidence" value="ECO:0007669"/>
    <property type="project" value="InterPro"/>
</dbReference>
<evidence type="ECO:0000313" key="9">
    <source>
        <dbReference type="EMBL" id="KAF1983502.1"/>
    </source>
</evidence>
<keyword evidence="3 7" id="KW-0479">Metal-binding</keyword>
<dbReference type="AlphaFoldDB" id="A0A6G1GRR5"/>
<dbReference type="CDD" id="cd11062">
    <property type="entry name" value="CYP58-like"/>
    <property type="match status" value="1"/>
</dbReference>
<keyword evidence="5 7" id="KW-0408">Iron</keyword>
<accession>A0A6G1GRR5</accession>
<evidence type="ECO:0000256" key="4">
    <source>
        <dbReference type="ARBA" id="ARBA00023002"/>
    </source>
</evidence>
<evidence type="ECO:0000256" key="8">
    <source>
        <dbReference type="RuleBase" id="RU000461"/>
    </source>
</evidence>
<dbReference type="InterPro" id="IPR001128">
    <property type="entry name" value="Cyt_P450"/>
</dbReference>
<name>A0A6G1GRR5_9PEZI</name>
<dbReference type="InterPro" id="IPR017972">
    <property type="entry name" value="Cyt_P450_CS"/>
</dbReference>
<organism evidence="9 10">
    <name type="scientific">Aulographum hederae CBS 113979</name>
    <dbReference type="NCBI Taxonomy" id="1176131"/>
    <lineage>
        <taxon>Eukaryota</taxon>
        <taxon>Fungi</taxon>
        <taxon>Dikarya</taxon>
        <taxon>Ascomycota</taxon>
        <taxon>Pezizomycotina</taxon>
        <taxon>Dothideomycetes</taxon>
        <taxon>Pleosporomycetidae</taxon>
        <taxon>Aulographales</taxon>
        <taxon>Aulographaceae</taxon>
    </lineage>
</organism>
<protein>
    <submittedName>
        <fullName evidence="9">Cytochrome P450</fullName>
    </submittedName>
</protein>
<evidence type="ECO:0000256" key="1">
    <source>
        <dbReference type="ARBA" id="ARBA00001971"/>
    </source>
</evidence>
<dbReference type="Gene3D" id="1.10.630.10">
    <property type="entry name" value="Cytochrome P450"/>
    <property type="match status" value="1"/>
</dbReference>
<dbReference type="OrthoDB" id="3945418at2759"/>
<evidence type="ECO:0000256" key="2">
    <source>
        <dbReference type="ARBA" id="ARBA00010617"/>
    </source>
</evidence>
<proteinExistence type="inferred from homology"/>
<dbReference type="PANTHER" id="PTHR24305">
    <property type="entry name" value="CYTOCHROME P450"/>
    <property type="match status" value="1"/>
</dbReference>
<dbReference type="PANTHER" id="PTHR24305:SF157">
    <property type="entry name" value="N-ACETYLTRYPTOPHAN 6-HYDROXYLASE IVOC-RELATED"/>
    <property type="match status" value="1"/>
</dbReference>
<reference evidence="9" key="1">
    <citation type="journal article" date="2020" name="Stud. Mycol.">
        <title>101 Dothideomycetes genomes: a test case for predicting lifestyles and emergence of pathogens.</title>
        <authorList>
            <person name="Haridas S."/>
            <person name="Albert R."/>
            <person name="Binder M."/>
            <person name="Bloem J."/>
            <person name="Labutti K."/>
            <person name="Salamov A."/>
            <person name="Andreopoulos B."/>
            <person name="Baker S."/>
            <person name="Barry K."/>
            <person name="Bills G."/>
            <person name="Bluhm B."/>
            <person name="Cannon C."/>
            <person name="Castanera R."/>
            <person name="Culley D."/>
            <person name="Daum C."/>
            <person name="Ezra D."/>
            <person name="Gonzalez J."/>
            <person name="Henrissat B."/>
            <person name="Kuo A."/>
            <person name="Liang C."/>
            <person name="Lipzen A."/>
            <person name="Lutzoni F."/>
            <person name="Magnuson J."/>
            <person name="Mondo S."/>
            <person name="Nolan M."/>
            <person name="Ohm R."/>
            <person name="Pangilinan J."/>
            <person name="Park H.-J."/>
            <person name="Ramirez L."/>
            <person name="Alfaro M."/>
            <person name="Sun H."/>
            <person name="Tritt A."/>
            <person name="Yoshinaga Y."/>
            <person name="Zwiers L.-H."/>
            <person name="Turgeon B."/>
            <person name="Goodwin S."/>
            <person name="Spatafora J."/>
            <person name="Crous P."/>
            <person name="Grigoriev I."/>
        </authorList>
    </citation>
    <scope>NUCLEOTIDE SEQUENCE</scope>
    <source>
        <strain evidence="9">CBS 113979</strain>
    </source>
</reference>
<dbReference type="InterPro" id="IPR036396">
    <property type="entry name" value="Cyt_P450_sf"/>
</dbReference>
<evidence type="ECO:0000256" key="3">
    <source>
        <dbReference type="ARBA" id="ARBA00022723"/>
    </source>
</evidence>
<keyword evidence="10" id="KW-1185">Reference proteome</keyword>
<dbReference type="InterPro" id="IPR050121">
    <property type="entry name" value="Cytochrome_P450_monoxygenase"/>
</dbReference>
<feature type="binding site" description="axial binding residue" evidence="7">
    <location>
        <position position="475"/>
    </location>
    <ligand>
        <name>heme</name>
        <dbReference type="ChEBI" id="CHEBI:30413"/>
    </ligand>
    <ligandPart>
        <name>Fe</name>
        <dbReference type="ChEBI" id="CHEBI:18248"/>
    </ligandPart>
</feature>
<dbReference type="GO" id="GO:0016705">
    <property type="term" value="F:oxidoreductase activity, acting on paired donors, with incorporation or reduction of molecular oxygen"/>
    <property type="evidence" value="ECO:0007669"/>
    <property type="project" value="InterPro"/>
</dbReference>
<evidence type="ECO:0000256" key="5">
    <source>
        <dbReference type="ARBA" id="ARBA00023004"/>
    </source>
</evidence>
<dbReference type="InterPro" id="IPR002401">
    <property type="entry name" value="Cyt_P450_E_grp-I"/>
</dbReference>
<dbReference type="Pfam" id="PF00067">
    <property type="entry name" value="p450"/>
    <property type="match status" value="1"/>
</dbReference>
<dbReference type="PRINTS" id="PR00463">
    <property type="entry name" value="EP450I"/>
</dbReference>
<dbReference type="PRINTS" id="PR00385">
    <property type="entry name" value="P450"/>
</dbReference>
<sequence>MGLFNCLPELPVSYPVALGVIYLIWCIWEGIYRLWFHPIAKFPGPKIAGLTYWYEMYYDIYLGGQYGNRIKAMHDQYGPIIRISPAELHVSDPSFYQPLYAPSPTPTSPPLSQKRHKWSRYVRLTGLDQQSGFATVPHDLHRLRRQPLEPFFSPANVRKLQGLIVSKVDHLCRRLVEQQEKIEDEGVRIKLAFTCFTTDVVTEYAFGKSFDYLAHPDFFPEWSDMLRDIGKTVPLLKAWPWLLLILDSIPLWLAKRMGTGLEAAVITKIEGRKQILALKAASQKEDQNGELASEKDSHEKSHRTIFEEVLKSDLPEYEKSVSRLEGDAQAILNAGSETTASVLGVTTCHILLNPSIHTRLRDAVRSLAPASTPSVIPSLQDLERCPYLVAVVKEGLRLSYGLTTRLPRIADVELEYEGWRIPAGTPVGMSAAMMHNDEGVWDRPGEFCPERWEDPKEAARLGRYLVSFSKGSRGCVGVNLAYAELYIALAALFRRFDMRLDGVEKDDLKLVGDCFLPIFKKPNSEIKVFMEKAQ</sequence>
<dbReference type="PROSITE" id="PS00086">
    <property type="entry name" value="CYTOCHROME_P450"/>
    <property type="match status" value="1"/>
</dbReference>
<dbReference type="EMBL" id="ML977174">
    <property type="protein sequence ID" value="KAF1983502.1"/>
    <property type="molecule type" value="Genomic_DNA"/>
</dbReference>
<evidence type="ECO:0000256" key="6">
    <source>
        <dbReference type="ARBA" id="ARBA00023033"/>
    </source>
</evidence>
<keyword evidence="6 8" id="KW-0503">Monooxygenase</keyword>